<dbReference type="RefSeq" id="WP_058502504.1">
    <property type="nucleotide sequence ID" value="NZ_CAAAJA010000101.1"/>
</dbReference>
<feature type="domain" description="UspA" evidence="5">
    <location>
        <begin position="151"/>
        <end position="298"/>
    </location>
</feature>
<gene>
    <name evidence="6" type="ORF">Lisr_2199</name>
</gene>
<accession>A0A0W0V774</accession>
<organism evidence="6 7">
    <name type="scientific">Legionella israelensis</name>
    <dbReference type="NCBI Taxonomy" id="454"/>
    <lineage>
        <taxon>Bacteria</taxon>
        <taxon>Pseudomonadati</taxon>
        <taxon>Pseudomonadota</taxon>
        <taxon>Gammaproteobacteria</taxon>
        <taxon>Legionellales</taxon>
        <taxon>Legionellaceae</taxon>
        <taxon>Legionella</taxon>
    </lineage>
</organism>
<dbReference type="PANTHER" id="PTHR47892">
    <property type="entry name" value="UNIVERSAL STRESS PROTEIN E"/>
    <property type="match status" value="1"/>
</dbReference>
<dbReference type="PANTHER" id="PTHR47892:SF1">
    <property type="entry name" value="UNIVERSAL STRESS PROTEIN E"/>
    <property type="match status" value="1"/>
</dbReference>
<dbReference type="STRING" id="454.Lisr_2199"/>
<dbReference type="Proteomes" id="UP000054761">
    <property type="component" value="Unassembled WGS sequence"/>
</dbReference>
<evidence type="ECO:0000256" key="3">
    <source>
        <dbReference type="ARBA" id="ARBA00022490"/>
    </source>
</evidence>
<sequence>MKQFHNILFVSNGLGKDTQALQQAISLALANNAKLSILILCPSFPHSLEEHKNSYEAFLLEKMQQSIDTAKASLSLAKKKTSFKLEIEWGDTPDIRIIQRVLRESYDLIIKAVENKEDTKGFEALDMALLRKCPCTLFLHRSFNSTENLHIAVAIDPKDEEISGHDLALNLLKLSQTLSTHYNGHLSIISCWDFILEHYLRHSVFIDTSATKIDEMTIRESEKQYHTLLKLIHGANIKDPTIYYLKGIPTEIIPTMVSEKKIDVLIMGTVARTGLSGFIIGNTAENILQKINCSLWALKPPGFISPVKAY</sequence>
<keyword evidence="3" id="KW-0963">Cytoplasm</keyword>
<protein>
    <submittedName>
        <fullName evidence="6">Universal stress protein family protein</fullName>
    </submittedName>
</protein>
<dbReference type="SUPFAM" id="SSF52402">
    <property type="entry name" value="Adenine nucleotide alpha hydrolases-like"/>
    <property type="match status" value="2"/>
</dbReference>
<dbReference type="Gene3D" id="3.40.50.12370">
    <property type="match status" value="1"/>
</dbReference>
<dbReference type="GO" id="GO:0005737">
    <property type="term" value="C:cytoplasm"/>
    <property type="evidence" value="ECO:0007669"/>
    <property type="project" value="UniProtKB-SubCell"/>
</dbReference>
<evidence type="ECO:0000256" key="4">
    <source>
        <dbReference type="ARBA" id="ARBA00037131"/>
    </source>
</evidence>
<dbReference type="EMBL" id="LNYH01000129">
    <property type="protein sequence ID" value="KTD15956.1"/>
    <property type="molecule type" value="Genomic_DNA"/>
</dbReference>
<proteinExistence type="inferred from homology"/>
<comment type="similarity">
    <text evidence="2">Belongs to the universal stress protein A family.</text>
</comment>
<evidence type="ECO:0000259" key="5">
    <source>
        <dbReference type="Pfam" id="PF00582"/>
    </source>
</evidence>
<evidence type="ECO:0000313" key="7">
    <source>
        <dbReference type="Proteomes" id="UP000054761"/>
    </source>
</evidence>
<dbReference type="PATRIC" id="fig|454.4.peg.2402"/>
<reference evidence="6 7" key="1">
    <citation type="submission" date="2015-11" db="EMBL/GenBank/DDBJ databases">
        <title>Genomic analysis of 38 Legionella species identifies large and diverse effector repertoires.</title>
        <authorList>
            <person name="Burstein D."/>
            <person name="Amaro F."/>
            <person name="Zusman T."/>
            <person name="Lifshitz Z."/>
            <person name="Cohen O."/>
            <person name="Gilbert J.A."/>
            <person name="Pupko T."/>
            <person name="Shuman H.A."/>
            <person name="Segal G."/>
        </authorList>
    </citation>
    <scope>NUCLEOTIDE SEQUENCE [LARGE SCALE GENOMIC DNA]</scope>
    <source>
        <strain evidence="6 7">Bercovier 4</strain>
    </source>
</reference>
<feature type="domain" description="UspA" evidence="5">
    <location>
        <begin position="4"/>
        <end position="137"/>
    </location>
</feature>
<evidence type="ECO:0000256" key="1">
    <source>
        <dbReference type="ARBA" id="ARBA00004496"/>
    </source>
</evidence>
<comment type="function">
    <text evidence="4">Required for resistance to DNA-damaging agents.</text>
</comment>
<dbReference type="AlphaFoldDB" id="A0A0W0V774"/>
<name>A0A0W0V774_9GAMM</name>
<evidence type="ECO:0000256" key="2">
    <source>
        <dbReference type="ARBA" id="ARBA00008791"/>
    </source>
</evidence>
<dbReference type="Pfam" id="PF00582">
    <property type="entry name" value="Usp"/>
    <property type="match status" value="2"/>
</dbReference>
<dbReference type="InterPro" id="IPR006016">
    <property type="entry name" value="UspA"/>
</dbReference>
<dbReference type="OrthoDB" id="239260at2"/>
<evidence type="ECO:0000313" key="6">
    <source>
        <dbReference type="EMBL" id="KTD15956.1"/>
    </source>
</evidence>
<keyword evidence="7" id="KW-1185">Reference proteome</keyword>
<comment type="caution">
    <text evidence="6">The sequence shown here is derived from an EMBL/GenBank/DDBJ whole genome shotgun (WGS) entry which is preliminary data.</text>
</comment>
<comment type="subcellular location">
    <subcellularLocation>
        <location evidence="1">Cytoplasm</location>
    </subcellularLocation>
</comment>